<sequence>MKTGTKTAKKTAFNVIMAVAAAVIVIGAVMIAGSLQGWFDGGGQTAQGGTAAVAAEAVTAENKTGSANIEREGIAYSLEDGTKLRDGDIIETLNGSSVELALPAGAVSLNQNTEAVVRIGEDGFSIELTNGEAFVNTDGAFTLRLAELETDVTAASGVFSASAPAGSANVYVYENSVSAGGIEVSAGQAVSLYADGQAPSVAALSLAALNDFDIGQVRAANETKTLCFTNGELDALAAEREEQLRSALKQQQAEQEKAQQIEEQRQNNQNGTGGSASGTGSSAAGGASGSTGGSGSSGGASGGTGGSGSSGNAGNADAGLPANPTCTIAIRCNTILDHMEDLAEGKNKYVPANGTILAASTLEFSEGETVFDVLKRACSLAGIQLEYSWTPMYNSYYVEGIGNLYEFDCGNQSGWMYQVNGWYPNYGCSEYKVQNGDSIVWNYTCEGYGADLGAGMS</sequence>
<proteinExistence type="predicted"/>
<keyword evidence="2" id="KW-0472">Membrane</keyword>
<feature type="region of interest" description="Disordered" evidence="1">
    <location>
        <begin position="246"/>
        <end position="316"/>
    </location>
</feature>
<gene>
    <name evidence="4" type="ORF">PUP29_07985</name>
</gene>
<keyword evidence="2" id="KW-0812">Transmembrane</keyword>
<feature type="transmembrane region" description="Helical" evidence="2">
    <location>
        <begin position="12"/>
        <end position="35"/>
    </location>
</feature>
<dbReference type="AlphaFoldDB" id="A0AAU8A698"/>
<organism evidence="4">
    <name type="scientific">Christensenella massiliensis</name>
    <dbReference type="NCBI Taxonomy" id="1805714"/>
    <lineage>
        <taxon>Bacteria</taxon>
        <taxon>Bacillati</taxon>
        <taxon>Bacillota</taxon>
        <taxon>Clostridia</taxon>
        <taxon>Christensenellales</taxon>
        <taxon>Christensenellaceae</taxon>
        <taxon>Christensenella</taxon>
    </lineage>
</organism>
<feature type="compositionally biased region" description="Basic and acidic residues" evidence="1">
    <location>
        <begin position="254"/>
        <end position="265"/>
    </location>
</feature>
<dbReference type="Pfam" id="PF14478">
    <property type="entry name" value="DUF4430"/>
    <property type="match status" value="1"/>
</dbReference>
<evidence type="ECO:0000256" key="2">
    <source>
        <dbReference type="SAM" id="Phobius"/>
    </source>
</evidence>
<protein>
    <submittedName>
        <fullName evidence="4">DUF4430 domain-containing protein</fullName>
    </submittedName>
</protein>
<keyword evidence="2" id="KW-1133">Transmembrane helix</keyword>
<name>A0AAU8A698_9FIRM</name>
<feature type="compositionally biased region" description="Gly residues" evidence="1">
    <location>
        <begin position="286"/>
        <end position="311"/>
    </location>
</feature>
<evidence type="ECO:0000256" key="1">
    <source>
        <dbReference type="SAM" id="MobiDB-lite"/>
    </source>
</evidence>
<dbReference type="EMBL" id="CP117826">
    <property type="protein sequence ID" value="XCC61469.1"/>
    <property type="molecule type" value="Genomic_DNA"/>
</dbReference>
<dbReference type="RefSeq" id="WP_353422934.1">
    <property type="nucleotide sequence ID" value="NZ_CP117826.1"/>
</dbReference>
<dbReference type="Gene3D" id="2.170.130.30">
    <property type="match status" value="1"/>
</dbReference>
<reference evidence="4" key="1">
    <citation type="submission" date="2023-02" db="EMBL/GenBank/DDBJ databases">
        <title>Gut commensal Christensenella minuta modulates host metabolism via a new class of secondary bile acids.</title>
        <authorList>
            <person name="Liu C."/>
        </authorList>
    </citation>
    <scope>NUCLEOTIDE SEQUENCE</scope>
    <source>
        <strain evidence="4">CA70</strain>
    </source>
</reference>
<accession>A0AAU8A698</accession>
<dbReference type="InterPro" id="IPR027954">
    <property type="entry name" value="Transcobalamin-like_C"/>
</dbReference>
<evidence type="ECO:0000313" key="4">
    <source>
        <dbReference type="EMBL" id="XCC61469.1"/>
    </source>
</evidence>
<evidence type="ECO:0000259" key="3">
    <source>
        <dbReference type="Pfam" id="PF14478"/>
    </source>
</evidence>
<feature type="domain" description="Transcobalamin-like C-terminal" evidence="3">
    <location>
        <begin position="367"/>
        <end position="444"/>
    </location>
</feature>